<dbReference type="PRINTS" id="PR00685">
    <property type="entry name" value="TIFACTORIIB"/>
</dbReference>
<dbReference type="InterPro" id="IPR036915">
    <property type="entry name" value="Cyclin-like_sf"/>
</dbReference>
<accession>A0A0F9R248</accession>
<evidence type="ECO:0000313" key="7">
    <source>
        <dbReference type="EMBL" id="KKN19361.1"/>
    </source>
</evidence>
<evidence type="ECO:0000259" key="6">
    <source>
        <dbReference type="PROSITE" id="PS51134"/>
    </source>
</evidence>
<evidence type="ECO:0000256" key="3">
    <source>
        <dbReference type="ARBA" id="ARBA00022737"/>
    </source>
</evidence>
<dbReference type="GO" id="GO:0070897">
    <property type="term" value="P:transcription preinitiation complex assembly"/>
    <property type="evidence" value="ECO:0007669"/>
    <property type="project" value="InterPro"/>
</dbReference>
<evidence type="ECO:0000256" key="4">
    <source>
        <dbReference type="ARBA" id="ARBA00023015"/>
    </source>
</evidence>
<dbReference type="SUPFAM" id="SSF47954">
    <property type="entry name" value="Cyclin-like"/>
    <property type="match status" value="2"/>
</dbReference>
<comment type="similarity">
    <text evidence="1">Belongs to the TFIIB family.</text>
</comment>
<dbReference type="FunFam" id="1.10.472.170:FF:000001">
    <property type="entry name" value="Transcription initiation factor IIB"/>
    <property type="match status" value="1"/>
</dbReference>
<dbReference type="Gene3D" id="1.10.472.10">
    <property type="entry name" value="Cyclin-like"/>
    <property type="match status" value="1"/>
</dbReference>
<dbReference type="FunFam" id="1.10.472.10:FF:000023">
    <property type="entry name" value="Transcription initiation factor IIB"/>
    <property type="match status" value="1"/>
</dbReference>
<dbReference type="GO" id="GO:0097550">
    <property type="term" value="C:transcription preinitiation complex"/>
    <property type="evidence" value="ECO:0007669"/>
    <property type="project" value="TreeGrafter"/>
</dbReference>
<comment type="caution">
    <text evidence="7">The sequence shown here is derived from an EMBL/GenBank/DDBJ whole genome shotgun (WGS) entry which is preliminary data.</text>
</comment>
<dbReference type="GO" id="GO:0017025">
    <property type="term" value="F:TBP-class protein binding"/>
    <property type="evidence" value="ECO:0007669"/>
    <property type="project" value="InterPro"/>
</dbReference>
<protein>
    <recommendedName>
        <fullName evidence="2">Transcription initiation factor IIB</fullName>
    </recommendedName>
</protein>
<proteinExistence type="inferred from homology"/>
<evidence type="ECO:0000256" key="5">
    <source>
        <dbReference type="ARBA" id="ARBA00023163"/>
    </source>
</evidence>
<dbReference type="PROSITE" id="PS51134">
    <property type="entry name" value="ZF_TFIIB"/>
    <property type="match status" value="1"/>
</dbReference>
<dbReference type="NCBIfam" id="NF001658">
    <property type="entry name" value="PRK00423.1"/>
    <property type="match status" value="1"/>
</dbReference>
<dbReference type="AlphaFoldDB" id="A0A0F9R248"/>
<dbReference type="Pfam" id="PF00382">
    <property type="entry name" value="TFIIB"/>
    <property type="match status" value="2"/>
</dbReference>
<gene>
    <name evidence="7" type="ORF">LCGC14_0946440</name>
</gene>
<dbReference type="InterPro" id="IPR013150">
    <property type="entry name" value="TFIIB_cyclin"/>
</dbReference>
<reference evidence="7" key="1">
    <citation type="journal article" date="2015" name="Nature">
        <title>Complex archaea that bridge the gap between prokaryotes and eukaryotes.</title>
        <authorList>
            <person name="Spang A."/>
            <person name="Saw J.H."/>
            <person name="Jorgensen S.L."/>
            <person name="Zaremba-Niedzwiedzka K."/>
            <person name="Martijn J."/>
            <person name="Lind A.E."/>
            <person name="van Eijk R."/>
            <person name="Schleper C."/>
            <person name="Guy L."/>
            <person name="Ettema T.J."/>
        </authorList>
    </citation>
    <scope>NUCLEOTIDE SEQUENCE</scope>
</reference>
<keyword evidence="4" id="KW-0805">Transcription regulation</keyword>
<dbReference type="PANTHER" id="PTHR11618:SF13">
    <property type="entry name" value="TRANSCRIPTION INITIATION FACTOR IIB"/>
    <property type="match status" value="1"/>
</dbReference>
<dbReference type="SMART" id="SM00385">
    <property type="entry name" value="CYCLIN"/>
    <property type="match status" value="2"/>
</dbReference>
<dbReference type="CDD" id="cd20550">
    <property type="entry name" value="CYCLIN_TFIIB_archaea_like_rpt2"/>
    <property type="match status" value="1"/>
</dbReference>
<dbReference type="InterPro" id="IPR000812">
    <property type="entry name" value="TFIIB"/>
</dbReference>
<dbReference type="InterPro" id="IPR013763">
    <property type="entry name" value="Cyclin-like_dom"/>
</dbReference>
<dbReference type="InterPro" id="IPR013137">
    <property type="entry name" value="Znf_TFIIB"/>
</dbReference>
<dbReference type="EMBL" id="LAZR01003343">
    <property type="protein sequence ID" value="KKN19361.1"/>
    <property type="molecule type" value="Genomic_DNA"/>
</dbReference>
<feature type="domain" description="TFIIB-type" evidence="6">
    <location>
        <begin position="5"/>
        <end position="40"/>
    </location>
</feature>
<dbReference type="PROSITE" id="PS00782">
    <property type="entry name" value="TFIIB"/>
    <property type="match status" value="1"/>
</dbReference>
<dbReference type="InterPro" id="IPR023484">
    <property type="entry name" value="TFIIB_arc"/>
</dbReference>
<sequence length="309" mass="35091">MDLSFSQKNFNLCPECGNKNLISDESRGEIICDVCGLVLSQKLIDSGPEWRAFTSEEANKKVRVGAPTTLTIHDKGLSTMIGWKNKDAFGKTISPRMKAEVYRLRKWHVRTRTNKSIDRNLAYAMNELDRFSSQLNLSKDLRESTAHIYRKMAKRNLIRGRSIEAMLIASIYLSCRLNSIPKTLDDFIEFAFVDKKKVARCYRLILKELKLNIKVSSPINFIPRFCAELRLSGKTQNRAASLLKLAKKYRITAGKAPTGLAGAALYVAAIQEGERRTQKEISIAAGVTEATIRNRYKELVNYLKFEINM</sequence>
<evidence type="ECO:0000256" key="2">
    <source>
        <dbReference type="ARBA" id="ARBA00013932"/>
    </source>
</evidence>
<dbReference type="Gene3D" id="1.10.472.170">
    <property type="match status" value="1"/>
</dbReference>
<dbReference type="HAMAP" id="MF_00383">
    <property type="entry name" value="TF2B_arch"/>
    <property type="match status" value="1"/>
</dbReference>
<keyword evidence="5" id="KW-0804">Transcription</keyword>
<dbReference type="Pfam" id="PF08271">
    <property type="entry name" value="Zn_Ribbon_TF"/>
    <property type="match status" value="1"/>
</dbReference>
<dbReference type="PANTHER" id="PTHR11618">
    <property type="entry name" value="TRANSCRIPTION INITIATION FACTOR IIB-RELATED"/>
    <property type="match status" value="1"/>
</dbReference>
<keyword evidence="3" id="KW-0677">Repeat</keyword>
<evidence type="ECO:0000256" key="1">
    <source>
        <dbReference type="ARBA" id="ARBA00010857"/>
    </source>
</evidence>
<dbReference type="InterPro" id="IPR023486">
    <property type="entry name" value="TFIIB_CS"/>
</dbReference>
<dbReference type="SUPFAM" id="SSF57783">
    <property type="entry name" value="Zinc beta-ribbon"/>
    <property type="match status" value="1"/>
</dbReference>
<organism evidence="7">
    <name type="scientific">marine sediment metagenome</name>
    <dbReference type="NCBI Taxonomy" id="412755"/>
    <lineage>
        <taxon>unclassified sequences</taxon>
        <taxon>metagenomes</taxon>
        <taxon>ecological metagenomes</taxon>
    </lineage>
</organism>
<name>A0A0F9R248_9ZZZZ</name>